<organism evidence="2 3">
    <name type="scientific">Coprococcus ammoniilyticus</name>
    <dbReference type="NCBI Taxonomy" id="2981785"/>
    <lineage>
        <taxon>Bacteria</taxon>
        <taxon>Bacillati</taxon>
        <taxon>Bacillota</taxon>
        <taxon>Clostridia</taxon>
        <taxon>Lachnospirales</taxon>
        <taxon>Lachnospiraceae</taxon>
        <taxon>Coprococcus</taxon>
    </lineage>
</organism>
<dbReference type="InterPro" id="IPR035069">
    <property type="entry name" value="TTHA1013/TTHA0281-like"/>
</dbReference>
<dbReference type="Pfam" id="PF05534">
    <property type="entry name" value="HicB"/>
    <property type="match status" value="1"/>
</dbReference>
<feature type="coiled-coil region" evidence="1">
    <location>
        <begin position="94"/>
        <end position="121"/>
    </location>
</feature>
<proteinExistence type="predicted"/>
<dbReference type="InterPro" id="IPR013321">
    <property type="entry name" value="Arc_rbn_hlx_hlx"/>
</dbReference>
<dbReference type="SUPFAM" id="SSF143100">
    <property type="entry name" value="TTHA1013/TTHA0281-like"/>
    <property type="match status" value="1"/>
</dbReference>
<evidence type="ECO:0000256" key="1">
    <source>
        <dbReference type="SAM" id="Coils"/>
    </source>
</evidence>
<keyword evidence="1" id="KW-0175">Coiled coil</keyword>
<dbReference type="InterPro" id="IPR010985">
    <property type="entry name" value="Ribbon_hlx_hlx"/>
</dbReference>
<evidence type="ECO:0000313" key="3">
    <source>
        <dbReference type="Proteomes" id="UP001482186"/>
    </source>
</evidence>
<evidence type="ECO:0000313" key="2">
    <source>
        <dbReference type="EMBL" id="MEQ2452659.1"/>
    </source>
</evidence>
<protein>
    <submittedName>
        <fullName evidence="2">Type II toxin-antitoxin system HicB family antitoxin</fullName>
    </submittedName>
</protein>
<gene>
    <name evidence="2" type="ORF">AAAT04_01165</name>
</gene>
<dbReference type="Gene3D" id="1.10.1220.10">
    <property type="entry name" value="Met repressor-like"/>
    <property type="match status" value="1"/>
</dbReference>
<reference evidence="2 3" key="1">
    <citation type="submission" date="2024-04" db="EMBL/GenBank/DDBJ databases">
        <title>Human intestinal bacterial collection.</title>
        <authorList>
            <person name="Pauvert C."/>
            <person name="Hitch T.C.A."/>
            <person name="Clavel T."/>
        </authorList>
    </citation>
    <scope>NUCLEOTIDE SEQUENCE [LARGE SCALE GENOMIC DNA]</scope>
    <source>
        <strain evidence="2 3">CLA-AA-H141</strain>
    </source>
</reference>
<dbReference type="Proteomes" id="UP001482186">
    <property type="component" value="Unassembled WGS sequence"/>
</dbReference>
<keyword evidence="3" id="KW-1185">Reference proteome</keyword>
<accession>A0ABV1EDJ2</accession>
<dbReference type="InterPro" id="IPR008651">
    <property type="entry name" value="Uncharacterised_HicB"/>
</dbReference>
<dbReference type="RefSeq" id="WP_349115567.1">
    <property type="nucleotide sequence ID" value="NZ_JBBNFM010000001.1"/>
</dbReference>
<comment type="caution">
    <text evidence="2">The sequence shown here is derived from an EMBL/GenBank/DDBJ whole genome shotgun (WGS) entry which is preliminary data.</text>
</comment>
<dbReference type="SUPFAM" id="SSF47598">
    <property type="entry name" value="Ribbon-helix-helix"/>
    <property type="match status" value="1"/>
</dbReference>
<name>A0ABV1EDJ2_9FIRM</name>
<dbReference type="EMBL" id="JBBNFM010000001">
    <property type="protein sequence ID" value="MEQ2452659.1"/>
    <property type="molecule type" value="Genomic_DNA"/>
</dbReference>
<sequence>MSDLLVCDMYNGTVEYSKKKGCLVGKVIGIKKNIEYEGDTLAELEEAFRDKISSYIKECGKQGIAPEQPYKGSFNIRISPALHRQIAIYAIEHKKSLNAAVEEAIQQYMDQENKKAGKENRW</sequence>